<dbReference type="SUPFAM" id="SSF53756">
    <property type="entry name" value="UDP-Glycosyltransferase/glycogen phosphorylase"/>
    <property type="match status" value="1"/>
</dbReference>
<comment type="caution">
    <text evidence="1">The sequence shown here is derived from an EMBL/GenBank/DDBJ whole genome shotgun (WGS) entry which is preliminary data.</text>
</comment>
<gene>
    <name evidence="1" type="ORF">BMI91_08750</name>
</gene>
<keyword evidence="2" id="KW-1185">Reference proteome</keyword>
<accession>A0ABX3MWR7</accession>
<evidence type="ECO:0000313" key="2">
    <source>
        <dbReference type="Proteomes" id="UP000190787"/>
    </source>
</evidence>
<organism evidence="1 2">
    <name type="scientific">Thioclava sediminum</name>
    <dbReference type="NCBI Taxonomy" id="1915319"/>
    <lineage>
        <taxon>Bacteria</taxon>
        <taxon>Pseudomonadati</taxon>
        <taxon>Pseudomonadota</taxon>
        <taxon>Alphaproteobacteria</taxon>
        <taxon>Rhodobacterales</taxon>
        <taxon>Paracoccaceae</taxon>
        <taxon>Thioclava</taxon>
    </lineage>
</organism>
<dbReference type="EMBL" id="MPZV01000002">
    <property type="protein sequence ID" value="OOY24146.1"/>
    <property type="molecule type" value="Genomic_DNA"/>
</dbReference>
<protein>
    <recommendedName>
        <fullName evidence="3">Glycosyltransferase</fullName>
    </recommendedName>
</protein>
<dbReference type="Proteomes" id="UP000190787">
    <property type="component" value="Unassembled WGS sequence"/>
</dbReference>
<sequence length="344" mass="39847">MAARRGRWTLAGAAFTNKVIPVFYDGYEMRAWEMPLGRQLSQLRGVARRSYRKLKRKQPYTGFFTAFLNLTESLRRNGYDVRINDFALARRSPDRPIAIAGHQSVWSDVDLPNPTLFGPGWVPYPDRAEAMLAERNYQIVTQPSEWPIRLYTPQVAAKMAPMFVGIDTDRWPLLAENRKQIDCVIYNKIRWNHAAREADTMQPLRAMLERRGLSSVELKYGEHELAEYRSALAKGRALIFVTEHETQGLAYQEAMSSGVPVFAWDEGELVDPLGAKFVPEGLEVSAVPYFDDRCGLRWTRANMEDRFEEFWARLPEYQPREYILDELSLERGARRFLDLFERIA</sequence>
<evidence type="ECO:0008006" key="3">
    <source>
        <dbReference type="Google" id="ProtNLM"/>
    </source>
</evidence>
<proteinExistence type="predicted"/>
<reference evidence="1 2" key="1">
    <citation type="submission" date="2016-11" db="EMBL/GenBank/DDBJ databases">
        <title>A multilocus sequence analysis scheme for characterization of bacteria in the genus Thioclava.</title>
        <authorList>
            <person name="Liu Y."/>
            <person name="Shao Z."/>
        </authorList>
    </citation>
    <scope>NUCLEOTIDE SEQUENCE [LARGE SCALE GENOMIC DNA]</scope>
    <source>
        <strain evidence="1 2">TAW-CT134</strain>
    </source>
</reference>
<evidence type="ECO:0000313" key="1">
    <source>
        <dbReference type="EMBL" id="OOY24146.1"/>
    </source>
</evidence>
<name>A0ABX3MWR7_9RHOB</name>
<dbReference type="Gene3D" id="3.40.50.2000">
    <property type="entry name" value="Glycogen Phosphorylase B"/>
    <property type="match status" value="1"/>
</dbReference>